<gene>
    <name evidence="2" type="ORF">LWI28_018400</name>
</gene>
<reference evidence="2" key="1">
    <citation type="journal article" date="2022" name="Plant J.">
        <title>Strategies of tolerance reflected in two North American maple genomes.</title>
        <authorList>
            <person name="McEvoy S.L."/>
            <person name="Sezen U.U."/>
            <person name="Trouern-Trend A."/>
            <person name="McMahon S.M."/>
            <person name="Schaberg P.G."/>
            <person name="Yang J."/>
            <person name="Wegrzyn J.L."/>
            <person name="Swenson N.G."/>
        </authorList>
    </citation>
    <scope>NUCLEOTIDE SEQUENCE</scope>
    <source>
        <strain evidence="2">91603</strain>
    </source>
</reference>
<feature type="compositionally biased region" description="Polar residues" evidence="1">
    <location>
        <begin position="1"/>
        <end position="10"/>
    </location>
</feature>
<keyword evidence="3" id="KW-1185">Reference proteome</keyword>
<name>A0AAD5J5M2_ACENE</name>
<protein>
    <submittedName>
        <fullName evidence="2">Uncharacterized protein</fullName>
    </submittedName>
</protein>
<sequence>MTNPKDSSFASQGSTSQGSNSQGSNDLLSNLGSDDPFFIHHSDNPIAILDELTSLSTVFACTYGHGHTVVTRVQEDRAMEFLQGLHDRFSAICSQILLMDPFSSVARIYSLIRQEEKQQEIHTLSNTVLEAAALNFQRQNYRQSQPYNSGKFG</sequence>
<feature type="compositionally biased region" description="Low complexity" evidence="1">
    <location>
        <begin position="11"/>
        <end position="25"/>
    </location>
</feature>
<accession>A0AAD5J5M2</accession>
<comment type="caution">
    <text evidence="2">The sequence shown here is derived from an EMBL/GenBank/DDBJ whole genome shotgun (WGS) entry which is preliminary data.</text>
</comment>
<dbReference type="PANTHER" id="PTHR34222">
    <property type="entry name" value="GAG_PRE-INTEGRS DOMAIN-CONTAINING PROTEIN"/>
    <property type="match status" value="1"/>
</dbReference>
<evidence type="ECO:0000313" key="2">
    <source>
        <dbReference type="EMBL" id="KAI9186546.1"/>
    </source>
</evidence>
<proteinExistence type="predicted"/>
<organism evidence="2 3">
    <name type="scientific">Acer negundo</name>
    <name type="common">Box elder</name>
    <dbReference type="NCBI Taxonomy" id="4023"/>
    <lineage>
        <taxon>Eukaryota</taxon>
        <taxon>Viridiplantae</taxon>
        <taxon>Streptophyta</taxon>
        <taxon>Embryophyta</taxon>
        <taxon>Tracheophyta</taxon>
        <taxon>Spermatophyta</taxon>
        <taxon>Magnoliopsida</taxon>
        <taxon>eudicotyledons</taxon>
        <taxon>Gunneridae</taxon>
        <taxon>Pentapetalae</taxon>
        <taxon>rosids</taxon>
        <taxon>malvids</taxon>
        <taxon>Sapindales</taxon>
        <taxon>Sapindaceae</taxon>
        <taxon>Hippocastanoideae</taxon>
        <taxon>Acereae</taxon>
        <taxon>Acer</taxon>
    </lineage>
</organism>
<reference evidence="2" key="2">
    <citation type="submission" date="2023-02" db="EMBL/GenBank/DDBJ databases">
        <authorList>
            <person name="Swenson N.G."/>
            <person name="Wegrzyn J.L."/>
            <person name="Mcevoy S.L."/>
        </authorList>
    </citation>
    <scope>NUCLEOTIDE SEQUENCE</scope>
    <source>
        <strain evidence="2">91603</strain>
        <tissue evidence="2">Leaf</tissue>
    </source>
</reference>
<evidence type="ECO:0000313" key="3">
    <source>
        <dbReference type="Proteomes" id="UP001064489"/>
    </source>
</evidence>
<dbReference type="PANTHER" id="PTHR34222:SF99">
    <property type="entry name" value="PROTEIN, PUTATIVE-RELATED"/>
    <property type="match status" value="1"/>
</dbReference>
<dbReference type="AlphaFoldDB" id="A0AAD5J5M2"/>
<evidence type="ECO:0000256" key="1">
    <source>
        <dbReference type="SAM" id="MobiDB-lite"/>
    </source>
</evidence>
<dbReference type="Proteomes" id="UP001064489">
    <property type="component" value="Chromosome 3"/>
</dbReference>
<dbReference type="EMBL" id="JAJSOW010000100">
    <property type="protein sequence ID" value="KAI9186546.1"/>
    <property type="molecule type" value="Genomic_DNA"/>
</dbReference>
<feature type="region of interest" description="Disordered" evidence="1">
    <location>
        <begin position="1"/>
        <end position="26"/>
    </location>
</feature>